<dbReference type="OrthoDB" id="6054650at2759"/>
<dbReference type="InterPro" id="IPR024810">
    <property type="entry name" value="MAB21L/cGLR"/>
</dbReference>
<dbReference type="GO" id="GO:0002230">
    <property type="term" value="P:positive regulation of defense response to virus by host"/>
    <property type="evidence" value="ECO:0007669"/>
    <property type="project" value="TreeGrafter"/>
</dbReference>
<feature type="domain" description="Mab-21-like HhH/H2TH-like" evidence="4">
    <location>
        <begin position="457"/>
        <end position="557"/>
    </location>
</feature>
<dbReference type="GO" id="GO:0071360">
    <property type="term" value="P:cellular response to exogenous dsRNA"/>
    <property type="evidence" value="ECO:0007669"/>
    <property type="project" value="TreeGrafter"/>
</dbReference>
<dbReference type="InParanoid" id="A0A665T9D1"/>
<feature type="region of interest" description="Disordered" evidence="2">
    <location>
        <begin position="1"/>
        <end position="165"/>
    </location>
</feature>
<reference evidence="5" key="3">
    <citation type="submission" date="2025-09" db="UniProtKB">
        <authorList>
            <consortium name="Ensembl"/>
        </authorList>
    </citation>
    <scope>IDENTIFICATION</scope>
</reference>
<dbReference type="GO" id="GO:0061501">
    <property type="term" value="F:2',3'-cyclic GMP-AMP synthase activity"/>
    <property type="evidence" value="ECO:0007669"/>
    <property type="project" value="TreeGrafter"/>
</dbReference>
<dbReference type="AlphaFoldDB" id="A0A665T9D1"/>
<dbReference type="SMART" id="SM01265">
    <property type="entry name" value="Mab-21"/>
    <property type="match status" value="1"/>
</dbReference>
<feature type="compositionally biased region" description="Basic and acidic residues" evidence="2">
    <location>
        <begin position="76"/>
        <end position="94"/>
    </location>
</feature>
<dbReference type="PANTHER" id="PTHR10656">
    <property type="entry name" value="CELL FATE DETERMINING PROTEIN MAB21-RELATED"/>
    <property type="match status" value="1"/>
</dbReference>
<dbReference type="Pfam" id="PF20266">
    <property type="entry name" value="Mab-21_C"/>
    <property type="match status" value="1"/>
</dbReference>
<name>A0A665T9D1_ECHNA</name>
<proteinExistence type="inferred from homology"/>
<dbReference type="Pfam" id="PF03281">
    <property type="entry name" value="Mab-21"/>
    <property type="match status" value="1"/>
</dbReference>
<dbReference type="InterPro" id="IPR046906">
    <property type="entry name" value="Mab-21_HhH/H2TH-like"/>
</dbReference>
<dbReference type="PANTHER" id="PTHR10656:SF35">
    <property type="entry name" value="CYCLIC GMP-AMP SYNTHASE"/>
    <property type="match status" value="1"/>
</dbReference>
<dbReference type="FunCoup" id="A0A665T9D1">
    <property type="interactions" value="416"/>
</dbReference>
<feature type="compositionally biased region" description="Basic and acidic residues" evidence="2">
    <location>
        <begin position="8"/>
        <end position="27"/>
    </location>
</feature>
<feature type="compositionally biased region" description="Polar residues" evidence="2">
    <location>
        <begin position="151"/>
        <end position="165"/>
    </location>
</feature>
<dbReference type="OMA" id="EKTCCER"/>
<dbReference type="GO" id="GO:0003690">
    <property type="term" value="F:double-stranded DNA binding"/>
    <property type="evidence" value="ECO:0007669"/>
    <property type="project" value="TreeGrafter"/>
</dbReference>
<gene>
    <name evidence="5" type="primary">cgasa</name>
</gene>
<evidence type="ECO:0000259" key="3">
    <source>
        <dbReference type="Pfam" id="PF03281"/>
    </source>
</evidence>
<dbReference type="Ensembl" id="ENSENLT00000007028.1">
    <property type="protein sequence ID" value="ENSENLP00000006730.1"/>
    <property type="gene ID" value="ENSENLG00000003193.1"/>
</dbReference>
<reference evidence="5" key="2">
    <citation type="submission" date="2025-08" db="UniProtKB">
        <authorList>
            <consortium name="Ensembl"/>
        </authorList>
    </citation>
    <scope>IDENTIFICATION</scope>
</reference>
<dbReference type="GO" id="GO:0005634">
    <property type="term" value="C:nucleus"/>
    <property type="evidence" value="ECO:0007669"/>
    <property type="project" value="TreeGrafter"/>
</dbReference>
<sequence>MTGRGRPRKAEKTNGAESKTTQEEMKKAVTRSRRKNVTEEKHDDTAKPKEMDQTKANHTPAKPSVPGARRGKTTKHTTEELNKQQRTPSDDTRGPVKGTKAKTCSDRAKSAEEIKGEQQETPKDTTEVSVETTKPRKCPLNSKSTKHFEETMTTQSETPNSITQESFKITDSKAHNGKAKSAEKFREEAMKDQQETPKHTTNPEIDSILYTTLEKLKIRKNDKANASEIINPAKKKIFDHVKQNIEWFKEVESVPTGSYYENLKISDPDEFDIMLAIPLERVNIRSFGEDGAYFSVGLKRGNSPLKKFQENETLSASKMLSEFREEVKKCVKELPGWQMAKMKQGCPAVTLTGPRVNADSEPISLDVVLCLKVKSSWPEFTHDGFQIQRWLGTKVMQEYKRKPYYFVAKHEGDGEDEHDGIKAKDVWRISFSHIEKDIMRNHGSEKTCCEREGKRCCRKDCLKLLKHLLSLLKEKKPRLFSKFCSYHAKTTLLHACCLRVRDSDWEAESLSRCFIQLLQDFLGYLEKGVLPNFFIKRQNLLAGIEQKNYKKLACCIKEELEKGFPIFM</sequence>
<feature type="compositionally biased region" description="Basic and acidic residues" evidence="2">
    <location>
        <begin position="36"/>
        <end position="55"/>
    </location>
</feature>
<organism evidence="5 6">
    <name type="scientific">Echeneis naucrates</name>
    <name type="common">Live sharksucker</name>
    <dbReference type="NCBI Taxonomy" id="173247"/>
    <lineage>
        <taxon>Eukaryota</taxon>
        <taxon>Metazoa</taxon>
        <taxon>Chordata</taxon>
        <taxon>Craniata</taxon>
        <taxon>Vertebrata</taxon>
        <taxon>Euteleostomi</taxon>
        <taxon>Actinopterygii</taxon>
        <taxon>Neopterygii</taxon>
        <taxon>Teleostei</taxon>
        <taxon>Neoteleostei</taxon>
        <taxon>Acanthomorphata</taxon>
        <taxon>Carangaria</taxon>
        <taxon>Carangiformes</taxon>
        <taxon>Echeneidae</taxon>
        <taxon>Echeneis</taxon>
    </lineage>
</organism>
<dbReference type="GO" id="GO:0035861">
    <property type="term" value="C:site of double-strand break"/>
    <property type="evidence" value="ECO:0007669"/>
    <property type="project" value="TreeGrafter"/>
</dbReference>
<dbReference type="GO" id="GO:0005829">
    <property type="term" value="C:cytosol"/>
    <property type="evidence" value="ECO:0007669"/>
    <property type="project" value="TreeGrafter"/>
</dbReference>
<dbReference type="Gene3D" id="1.10.1410.40">
    <property type="match status" value="1"/>
</dbReference>
<dbReference type="InterPro" id="IPR046903">
    <property type="entry name" value="Mab-21-like_nuc_Trfase"/>
</dbReference>
<evidence type="ECO:0000259" key="4">
    <source>
        <dbReference type="Pfam" id="PF20266"/>
    </source>
</evidence>
<dbReference type="Proteomes" id="UP000472264">
    <property type="component" value="Chromosome 15"/>
</dbReference>
<protein>
    <submittedName>
        <fullName evidence="5">Uncharacterized protein</fullName>
    </submittedName>
</protein>
<dbReference type="GO" id="GO:0038001">
    <property type="term" value="P:paracrine signaling"/>
    <property type="evidence" value="ECO:0007669"/>
    <property type="project" value="TreeGrafter"/>
</dbReference>
<accession>A0A665T9D1</accession>
<reference evidence="5" key="1">
    <citation type="submission" date="2021-04" db="EMBL/GenBank/DDBJ databases">
        <authorList>
            <consortium name="Wellcome Sanger Institute Data Sharing"/>
        </authorList>
    </citation>
    <scope>NUCLEOTIDE SEQUENCE [LARGE SCALE GENOMIC DNA]</scope>
</reference>
<dbReference type="GO" id="GO:0032481">
    <property type="term" value="P:positive regulation of type I interferon production"/>
    <property type="evidence" value="ECO:0007669"/>
    <property type="project" value="TreeGrafter"/>
</dbReference>
<dbReference type="GO" id="GO:2000042">
    <property type="term" value="P:negative regulation of double-strand break repair via homologous recombination"/>
    <property type="evidence" value="ECO:0007669"/>
    <property type="project" value="TreeGrafter"/>
</dbReference>
<feature type="compositionally biased region" description="Basic and acidic residues" evidence="2">
    <location>
        <begin position="103"/>
        <end position="126"/>
    </location>
</feature>
<dbReference type="FunFam" id="1.10.1410.40:FF:000007">
    <property type="entry name" value="Cyclic GMP-AMP synthase"/>
    <property type="match status" value="1"/>
</dbReference>
<evidence type="ECO:0000313" key="5">
    <source>
        <dbReference type="Ensembl" id="ENSENLP00000006730.1"/>
    </source>
</evidence>
<dbReference type="GO" id="GO:0006974">
    <property type="term" value="P:DNA damage response"/>
    <property type="evidence" value="ECO:0007669"/>
    <property type="project" value="TreeGrafter"/>
</dbReference>
<feature type="domain" description="Mab-21-like nucleotidyltransferase" evidence="3">
    <location>
        <begin position="259"/>
        <end position="441"/>
    </location>
</feature>
<evidence type="ECO:0000313" key="6">
    <source>
        <dbReference type="Proteomes" id="UP000472264"/>
    </source>
</evidence>
<evidence type="ECO:0000256" key="2">
    <source>
        <dbReference type="SAM" id="MobiDB-lite"/>
    </source>
</evidence>
<evidence type="ECO:0000256" key="1">
    <source>
        <dbReference type="ARBA" id="ARBA00008307"/>
    </source>
</evidence>
<dbReference type="GO" id="GO:0003682">
    <property type="term" value="F:chromatin binding"/>
    <property type="evidence" value="ECO:0007669"/>
    <property type="project" value="TreeGrafter"/>
</dbReference>
<dbReference type="Gene3D" id="3.30.460.90">
    <property type="match status" value="1"/>
</dbReference>
<dbReference type="GO" id="GO:0002218">
    <property type="term" value="P:activation of innate immune response"/>
    <property type="evidence" value="ECO:0007669"/>
    <property type="project" value="TreeGrafter"/>
</dbReference>
<comment type="similarity">
    <text evidence="1">Belongs to the mab-21 family.</text>
</comment>
<keyword evidence="6" id="KW-1185">Reference proteome</keyword>